<evidence type="ECO:0000313" key="2">
    <source>
        <dbReference type="EMBL" id="HDD52627.1"/>
    </source>
</evidence>
<sequence length="480" mass="55021">MRGELHRLMILLILAVLLLPLPAWAFKVELHGDFNNRYEFNNKSNMFYGENIITGSKANYINSERVNAEDLVKDGKDRMDDDTTFWGEAKYRMWIGASDDEEKVKGVWAMEVGSLKYGDTHKGSVGKSTGGGYSGDGVNIETRWLYLDFQNPFVKQKNRFRLGLQPVGLNYFVWNETAMGIKMYGNLSDKVDYQLAWFRPQDDSVATDEENDDGGFVKVGLKFLNGWKATLYSLYLRKGGDETYFNPTKQKNGHFDDDRWYLGAELKGKEGPWKLWLNAIYLTGSVDSDIKDFFNGESHLSRKGYLLHADLSYKLAENLKLALTGMYASGDDNGSDGNLDNFSSVDVDVSGKYSVIYFEALTDDNYLSDAPYFWDKGLQNYRLKLDYTTKLLNRKLKLATAVGYLGTAEDVEWYDWDKDKHEDSYIGTEVDGYLSYELYKGLSFNIMTGYLFSGDVMNMYSEDNDADDLCRFTFNVRYKF</sequence>
<dbReference type="Proteomes" id="UP000885690">
    <property type="component" value="Unassembled WGS sequence"/>
</dbReference>
<dbReference type="AlphaFoldDB" id="A0A7C0U5K5"/>
<organism evidence="2">
    <name type="scientific">Thermosulfidibacter takaii</name>
    <dbReference type="NCBI Taxonomy" id="412593"/>
    <lineage>
        <taxon>Bacteria</taxon>
        <taxon>Pseudomonadati</taxon>
        <taxon>Thermosulfidibacterota</taxon>
        <taxon>Thermosulfidibacteria</taxon>
        <taxon>Thermosulfidibacterales</taxon>
        <taxon>Thermosulfidibacteraceae</taxon>
    </lineage>
</organism>
<reference evidence="2" key="1">
    <citation type="journal article" date="2020" name="mSystems">
        <title>Genome- and Community-Level Interaction Insights into Carbon Utilization and Element Cycling Functions of Hydrothermarchaeota in Hydrothermal Sediment.</title>
        <authorList>
            <person name="Zhou Z."/>
            <person name="Liu Y."/>
            <person name="Xu W."/>
            <person name="Pan J."/>
            <person name="Luo Z.H."/>
            <person name="Li M."/>
        </authorList>
    </citation>
    <scope>NUCLEOTIDE SEQUENCE [LARGE SCALE GENOMIC DNA]</scope>
    <source>
        <strain evidence="2">HyVt-115</strain>
    </source>
</reference>
<protein>
    <recommendedName>
        <fullName evidence="1">Alginate export domain-containing protein</fullName>
    </recommendedName>
</protein>
<proteinExistence type="predicted"/>
<evidence type="ECO:0000259" key="1">
    <source>
        <dbReference type="Pfam" id="PF13372"/>
    </source>
</evidence>
<feature type="domain" description="Alginate export" evidence="1">
    <location>
        <begin position="192"/>
        <end position="344"/>
    </location>
</feature>
<name>A0A7C0U5K5_9BACT</name>
<accession>A0A7C0U5K5</accession>
<dbReference type="InterPro" id="IPR025388">
    <property type="entry name" value="Alginate_export_dom"/>
</dbReference>
<dbReference type="EMBL" id="DQWS01000040">
    <property type="protein sequence ID" value="HDD52627.1"/>
    <property type="molecule type" value="Genomic_DNA"/>
</dbReference>
<comment type="caution">
    <text evidence="2">The sequence shown here is derived from an EMBL/GenBank/DDBJ whole genome shotgun (WGS) entry which is preliminary data.</text>
</comment>
<dbReference type="Pfam" id="PF13372">
    <property type="entry name" value="Alginate_exp"/>
    <property type="match status" value="1"/>
</dbReference>
<gene>
    <name evidence="2" type="ORF">ENF32_00985</name>
</gene>